<evidence type="ECO:0000313" key="2">
    <source>
        <dbReference type="EMBL" id="EEP82698.1"/>
    </source>
</evidence>
<gene>
    <name evidence="2" type="ORF">UREG_07563</name>
</gene>
<dbReference type="HOGENOM" id="CLU_1807666_0_0_1"/>
<dbReference type="OMA" id="AMPPNDK"/>
<dbReference type="InParanoid" id="C4JZG2"/>
<dbReference type="OrthoDB" id="3918840at2759"/>
<evidence type="ECO:0000256" key="1">
    <source>
        <dbReference type="SAM" id="MobiDB-lite"/>
    </source>
</evidence>
<dbReference type="RefSeq" id="XP_002582790.1">
    <property type="nucleotide sequence ID" value="XM_002582744.1"/>
</dbReference>
<dbReference type="EMBL" id="CH476619">
    <property type="protein sequence ID" value="EEP82698.1"/>
    <property type="molecule type" value="Genomic_DNA"/>
</dbReference>
<dbReference type="VEuPathDB" id="FungiDB:UREG_07563"/>
<accession>C4JZG2</accession>
<dbReference type="GeneID" id="8443933"/>
<dbReference type="Proteomes" id="UP000002058">
    <property type="component" value="Unassembled WGS sequence"/>
</dbReference>
<dbReference type="AlphaFoldDB" id="C4JZG2"/>
<keyword evidence="3" id="KW-1185">Reference proteome</keyword>
<dbReference type="KEGG" id="ure:UREG_07563"/>
<proteinExistence type="predicted"/>
<sequence length="143" mass="15860">MNPAGFPVAGGAAGSAMPPNDKPKLDSTQMLWKHVGQIIQAQGPFTGWRESVQIQERIMKVCQMYVILTSPNVPVHDGTPYKNKDLTPSPRICSLRLIPRIDVPSAINGALKFEDRAFREASEKVCYFFVNLHLSTDSATIKY</sequence>
<reference evidence="3" key="1">
    <citation type="journal article" date="2009" name="Genome Res.">
        <title>Comparative genomic analyses of the human fungal pathogens Coccidioides and their relatives.</title>
        <authorList>
            <person name="Sharpton T.J."/>
            <person name="Stajich J.E."/>
            <person name="Rounsley S.D."/>
            <person name="Gardner M.J."/>
            <person name="Wortman J.R."/>
            <person name="Jordar V.S."/>
            <person name="Maiti R."/>
            <person name="Kodira C.D."/>
            <person name="Neafsey D.E."/>
            <person name="Zeng Q."/>
            <person name="Hung C.-Y."/>
            <person name="McMahan C."/>
            <person name="Muszewska A."/>
            <person name="Grynberg M."/>
            <person name="Mandel M.A."/>
            <person name="Kellner E.M."/>
            <person name="Barker B.M."/>
            <person name="Galgiani J.N."/>
            <person name="Orbach M.J."/>
            <person name="Kirkland T.N."/>
            <person name="Cole G.T."/>
            <person name="Henn M.R."/>
            <person name="Birren B.W."/>
            <person name="Taylor J.W."/>
        </authorList>
    </citation>
    <scope>NUCLEOTIDE SEQUENCE [LARGE SCALE GENOMIC DNA]</scope>
    <source>
        <strain evidence="3">UAMH 1704</strain>
    </source>
</reference>
<organism evidence="2 3">
    <name type="scientific">Uncinocarpus reesii (strain UAMH 1704)</name>
    <dbReference type="NCBI Taxonomy" id="336963"/>
    <lineage>
        <taxon>Eukaryota</taxon>
        <taxon>Fungi</taxon>
        <taxon>Dikarya</taxon>
        <taxon>Ascomycota</taxon>
        <taxon>Pezizomycotina</taxon>
        <taxon>Eurotiomycetes</taxon>
        <taxon>Eurotiomycetidae</taxon>
        <taxon>Onygenales</taxon>
        <taxon>Onygenaceae</taxon>
        <taxon>Uncinocarpus</taxon>
    </lineage>
</organism>
<feature type="region of interest" description="Disordered" evidence="1">
    <location>
        <begin position="1"/>
        <end position="26"/>
    </location>
</feature>
<dbReference type="STRING" id="336963.C4JZG2"/>
<name>C4JZG2_UNCRE</name>
<feature type="compositionally biased region" description="Low complexity" evidence="1">
    <location>
        <begin position="1"/>
        <end position="16"/>
    </location>
</feature>
<evidence type="ECO:0000313" key="3">
    <source>
        <dbReference type="Proteomes" id="UP000002058"/>
    </source>
</evidence>
<protein>
    <submittedName>
        <fullName evidence="2">Uncharacterized protein</fullName>
    </submittedName>
</protein>